<evidence type="ECO:0000313" key="1">
    <source>
        <dbReference type="EMBL" id="MCX4232030.1"/>
    </source>
</evidence>
<dbReference type="Proteomes" id="UP001165590">
    <property type="component" value="Unassembled WGS sequence"/>
</dbReference>
<organism evidence="1 2">
    <name type="scientific">Streptomyces ortus</name>
    <dbReference type="NCBI Taxonomy" id="2867268"/>
    <lineage>
        <taxon>Bacteria</taxon>
        <taxon>Bacillati</taxon>
        <taxon>Actinomycetota</taxon>
        <taxon>Actinomycetes</taxon>
        <taxon>Kitasatosporales</taxon>
        <taxon>Streptomycetaceae</taxon>
        <taxon>Streptomyces</taxon>
    </lineage>
</organism>
<dbReference type="EMBL" id="JAIFZO010000002">
    <property type="protein sequence ID" value="MCX4232030.1"/>
    <property type="molecule type" value="Genomic_DNA"/>
</dbReference>
<proteinExistence type="predicted"/>
<reference evidence="1" key="1">
    <citation type="journal article" date="2022" name="bioRxiv">
        <title>Discovery and biosynthetic assessment of Streptomyces ortus sp nov. isolated from a deep-sea sponge.</title>
        <authorList>
            <person name="Williams S.E."/>
        </authorList>
    </citation>
    <scope>NUCLEOTIDE SEQUENCE</scope>
    <source>
        <strain evidence="1">A15ISP2-DRY2</strain>
    </source>
</reference>
<sequence length="131" mass="14031">MNANEATRDHLYKVFYEGLGLCGCGSPDDAYALVRDLLALAPFYEDERWRLAEVLTGGGAAHHIIMSVLDSAGLTEHGSTINGSWLTEKGAWCLQAMKSVPFEQMDSAALPHDGGDCTSACWQLPADGQAA</sequence>
<gene>
    <name evidence="1" type="ORF">K3769_04390</name>
</gene>
<evidence type="ECO:0000313" key="2">
    <source>
        <dbReference type="Proteomes" id="UP001165590"/>
    </source>
</evidence>
<protein>
    <submittedName>
        <fullName evidence="1">Uncharacterized protein</fullName>
    </submittedName>
</protein>
<keyword evidence="2" id="KW-1185">Reference proteome</keyword>
<name>A0ABT3UWT5_9ACTN</name>
<accession>A0ABT3UWT5</accession>
<comment type="caution">
    <text evidence="1">The sequence shown here is derived from an EMBL/GenBank/DDBJ whole genome shotgun (WGS) entry which is preliminary data.</text>
</comment>
<dbReference type="RefSeq" id="WP_267025133.1">
    <property type="nucleotide sequence ID" value="NZ_JAIFZO010000002.1"/>
</dbReference>